<evidence type="ECO:0000256" key="13">
    <source>
        <dbReference type="ARBA" id="ARBA00023237"/>
    </source>
</evidence>
<keyword evidence="13 14" id="KW-0998">Cell outer membrane</keyword>
<keyword evidence="4 14" id="KW-1134">Transmembrane beta strand</keyword>
<dbReference type="PANTHER" id="PTHR32552">
    <property type="entry name" value="FERRICHROME IRON RECEPTOR-RELATED"/>
    <property type="match status" value="1"/>
</dbReference>
<keyword evidence="5" id="KW-0410">Iron transport</keyword>
<protein>
    <submittedName>
        <fullName evidence="19">Iron complex outermembrane recepter protein</fullName>
    </submittedName>
</protein>
<keyword evidence="3 14" id="KW-0813">Transport</keyword>
<evidence type="ECO:0000256" key="12">
    <source>
        <dbReference type="ARBA" id="ARBA00023170"/>
    </source>
</evidence>
<dbReference type="Pfam" id="PF00593">
    <property type="entry name" value="TonB_dep_Rec_b-barrel"/>
    <property type="match status" value="1"/>
</dbReference>
<accession>A0A1T5MG07</accession>
<dbReference type="PANTHER" id="PTHR32552:SF68">
    <property type="entry name" value="FERRICHROME OUTER MEMBRANE TRANSPORTER_PHAGE RECEPTOR"/>
    <property type="match status" value="1"/>
</dbReference>
<dbReference type="PROSITE" id="PS52016">
    <property type="entry name" value="TONB_DEPENDENT_REC_3"/>
    <property type="match status" value="1"/>
</dbReference>
<dbReference type="Pfam" id="PF13715">
    <property type="entry name" value="CarbopepD_reg_2"/>
    <property type="match status" value="1"/>
</dbReference>
<dbReference type="InterPro" id="IPR037066">
    <property type="entry name" value="Plug_dom_sf"/>
</dbReference>
<dbReference type="GO" id="GO:0038023">
    <property type="term" value="F:signaling receptor activity"/>
    <property type="evidence" value="ECO:0007669"/>
    <property type="project" value="InterPro"/>
</dbReference>
<keyword evidence="7 16" id="KW-0732">Signal</keyword>
<dbReference type="Gene3D" id="2.60.40.1120">
    <property type="entry name" value="Carboxypeptidase-like, regulatory domain"/>
    <property type="match status" value="1"/>
</dbReference>
<evidence type="ECO:0000313" key="19">
    <source>
        <dbReference type="EMBL" id="SKC86874.1"/>
    </source>
</evidence>
<keyword evidence="10 15" id="KW-0798">TonB box</keyword>
<dbReference type="Pfam" id="PF07715">
    <property type="entry name" value="Plug"/>
    <property type="match status" value="1"/>
</dbReference>
<comment type="similarity">
    <text evidence="2 14 15">Belongs to the TonB-dependent receptor family.</text>
</comment>
<evidence type="ECO:0000256" key="3">
    <source>
        <dbReference type="ARBA" id="ARBA00022448"/>
    </source>
</evidence>
<evidence type="ECO:0000256" key="6">
    <source>
        <dbReference type="ARBA" id="ARBA00022692"/>
    </source>
</evidence>
<dbReference type="GO" id="GO:0015891">
    <property type="term" value="P:siderophore transport"/>
    <property type="evidence" value="ECO:0007669"/>
    <property type="project" value="InterPro"/>
</dbReference>
<dbReference type="SUPFAM" id="SSF56935">
    <property type="entry name" value="Porins"/>
    <property type="match status" value="1"/>
</dbReference>
<evidence type="ECO:0000256" key="7">
    <source>
        <dbReference type="ARBA" id="ARBA00022729"/>
    </source>
</evidence>
<dbReference type="OrthoDB" id="9758472at2"/>
<dbReference type="GO" id="GO:0015344">
    <property type="term" value="F:siderophore uptake transmembrane transporter activity"/>
    <property type="evidence" value="ECO:0007669"/>
    <property type="project" value="TreeGrafter"/>
</dbReference>
<dbReference type="AlphaFoldDB" id="A0A1T5MG07"/>
<dbReference type="InterPro" id="IPR012910">
    <property type="entry name" value="Plug_dom"/>
</dbReference>
<evidence type="ECO:0000256" key="11">
    <source>
        <dbReference type="ARBA" id="ARBA00023136"/>
    </source>
</evidence>
<keyword evidence="20" id="KW-1185">Reference proteome</keyword>
<feature type="signal peptide" evidence="16">
    <location>
        <begin position="1"/>
        <end position="18"/>
    </location>
</feature>
<dbReference type="InterPro" id="IPR036942">
    <property type="entry name" value="Beta-barrel_TonB_sf"/>
</dbReference>
<evidence type="ECO:0000256" key="5">
    <source>
        <dbReference type="ARBA" id="ARBA00022496"/>
    </source>
</evidence>
<dbReference type="Proteomes" id="UP000190961">
    <property type="component" value="Unassembled WGS sequence"/>
</dbReference>
<dbReference type="NCBIfam" id="TIGR01783">
    <property type="entry name" value="TonB-siderophor"/>
    <property type="match status" value="1"/>
</dbReference>
<evidence type="ECO:0000259" key="17">
    <source>
        <dbReference type="Pfam" id="PF00593"/>
    </source>
</evidence>
<dbReference type="EMBL" id="FUZU01000004">
    <property type="protein sequence ID" value="SKC86874.1"/>
    <property type="molecule type" value="Genomic_DNA"/>
</dbReference>
<keyword evidence="6 14" id="KW-0812">Transmembrane</keyword>
<keyword evidence="9" id="KW-0406">Ion transport</keyword>
<dbReference type="RefSeq" id="WP_079689763.1">
    <property type="nucleotide sequence ID" value="NZ_FUZU01000004.1"/>
</dbReference>
<evidence type="ECO:0000259" key="18">
    <source>
        <dbReference type="Pfam" id="PF07715"/>
    </source>
</evidence>
<dbReference type="InterPro" id="IPR000531">
    <property type="entry name" value="Beta-barrel_TonB"/>
</dbReference>
<evidence type="ECO:0000256" key="8">
    <source>
        <dbReference type="ARBA" id="ARBA00023004"/>
    </source>
</evidence>
<evidence type="ECO:0000256" key="14">
    <source>
        <dbReference type="PROSITE-ProRule" id="PRU01360"/>
    </source>
</evidence>
<feature type="domain" description="TonB-dependent receptor plug" evidence="18">
    <location>
        <begin position="133"/>
        <end position="227"/>
    </location>
</feature>
<dbReference type="GO" id="GO:0009279">
    <property type="term" value="C:cell outer membrane"/>
    <property type="evidence" value="ECO:0007669"/>
    <property type="project" value="UniProtKB-SubCell"/>
</dbReference>
<dbReference type="Gene3D" id="2.40.170.20">
    <property type="entry name" value="TonB-dependent receptor, beta-barrel domain"/>
    <property type="match status" value="1"/>
</dbReference>
<dbReference type="CDD" id="cd01347">
    <property type="entry name" value="ligand_gated_channel"/>
    <property type="match status" value="1"/>
</dbReference>
<evidence type="ECO:0000256" key="15">
    <source>
        <dbReference type="RuleBase" id="RU003357"/>
    </source>
</evidence>
<dbReference type="STRING" id="688867.SAMN05660236_5277"/>
<sequence>MRNFYLLLFLLCTFTAIAQNQTGSVRGVTKTGDGTPAEYINILLKGTSKGAVTKSKGEFEITNVTPGQYILVASFVGLNSVELAIDVRAGETTVVPDITFQEDASQLNEIVITGERSYQNEISSLASKSSAPLKDIPQAVSYVTKELIQDQKAFRFTDIVKNISGVTQESITGDLTIRGFGTGSNVMINGLRISKGWTPTLISNLERVEVIKGANSALYGYSDPGGTMNSVTKKPLDVSLQAISISAGSFSTMRAEGDFTGPLNESKTLLYRVNIAYQDAGSFRDLQERKDILVAPSVSFVPNQKTRIDLDLIYSSIDGRVDRGQPLMGAYEGKSLLYSTPISLIATYANSYNKEQGLSFLGSLNHKFNQNISFNTSFITYSYDRDYLEHRVNNAYAPDGEGNQRPTLVEMRLQRGTQRTTNFNMMSYFNFDVNTGPVKHMVLIGYDFAQQGTPAGTWQTSLAGNYRNAANTRALGSYNPANSSQYLLDADGNPVPNMPNFDLANPNYIPQDISTYFTTTAERDQTLYYTNGIYIQDQLKFGKLQMMLGLRKEFYADFENYKKDDEKKVTQTALIPRVGLVYSLTKNINLYSTYVEGFQPQTASIIGDPDIYGGPFDPLTSNMIEFGGKSDWFNNRLSITTAVYRIEQNNILISANDTSNPDLLEQRGQEVSKGVEVDINGRLLPNLTISANYSYNNITITKSDDPELVGTGKEFAPHNMGGAWLRYNISRGILDGVGIALGGHFVTEQTTAQYADLILPGYTVYDAALFYKIEKVRLSLNINNVTDETYWIGRGRSSVTVNPGAPRNFLFSVGYTF</sequence>
<evidence type="ECO:0000256" key="2">
    <source>
        <dbReference type="ARBA" id="ARBA00009810"/>
    </source>
</evidence>
<keyword evidence="8" id="KW-0408">Iron</keyword>
<dbReference type="PROSITE" id="PS01156">
    <property type="entry name" value="TONB_DEPENDENT_REC_2"/>
    <property type="match status" value="1"/>
</dbReference>
<evidence type="ECO:0000256" key="4">
    <source>
        <dbReference type="ARBA" id="ARBA00022452"/>
    </source>
</evidence>
<evidence type="ECO:0000256" key="1">
    <source>
        <dbReference type="ARBA" id="ARBA00004571"/>
    </source>
</evidence>
<keyword evidence="12" id="KW-0675">Receptor</keyword>
<dbReference type="InterPro" id="IPR039426">
    <property type="entry name" value="TonB-dep_rcpt-like"/>
</dbReference>
<keyword evidence="11 14" id="KW-0472">Membrane</keyword>
<dbReference type="GO" id="GO:0030246">
    <property type="term" value="F:carbohydrate binding"/>
    <property type="evidence" value="ECO:0007669"/>
    <property type="project" value="InterPro"/>
</dbReference>
<gene>
    <name evidence="19" type="ORF">SAMN05660236_5277</name>
</gene>
<evidence type="ECO:0000256" key="10">
    <source>
        <dbReference type="ARBA" id="ARBA00023077"/>
    </source>
</evidence>
<feature type="chain" id="PRO_5010574696" evidence="16">
    <location>
        <begin position="19"/>
        <end position="817"/>
    </location>
</feature>
<proteinExistence type="inferred from homology"/>
<evidence type="ECO:0000313" key="20">
    <source>
        <dbReference type="Proteomes" id="UP000190961"/>
    </source>
</evidence>
<evidence type="ECO:0000256" key="9">
    <source>
        <dbReference type="ARBA" id="ARBA00023065"/>
    </source>
</evidence>
<name>A0A1T5MG07_9BACT</name>
<evidence type="ECO:0000256" key="16">
    <source>
        <dbReference type="SAM" id="SignalP"/>
    </source>
</evidence>
<comment type="subcellular location">
    <subcellularLocation>
        <location evidence="1 14">Cell outer membrane</location>
        <topology evidence="1 14">Multi-pass membrane protein</topology>
    </subcellularLocation>
</comment>
<dbReference type="InterPro" id="IPR013784">
    <property type="entry name" value="Carb-bd-like_fold"/>
</dbReference>
<dbReference type="Gene3D" id="2.170.130.10">
    <property type="entry name" value="TonB-dependent receptor, plug domain"/>
    <property type="match status" value="1"/>
</dbReference>
<organism evidence="19 20">
    <name type="scientific">Ohtaekwangia koreensis</name>
    <dbReference type="NCBI Taxonomy" id="688867"/>
    <lineage>
        <taxon>Bacteria</taxon>
        <taxon>Pseudomonadati</taxon>
        <taxon>Bacteroidota</taxon>
        <taxon>Cytophagia</taxon>
        <taxon>Cytophagales</taxon>
        <taxon>Fulvivirgaceae</taxon>
        <taxon>Ohtaekwangia</taxon>
    </lineage>
</organism>
<reference evidence="19 20" key="1">
    <citation type="submission" date="2017-02" db="EMBL/GenBank/DDBJ databases">
        <authorList>
            <person name="Peterson S.W."/>
        </authorList>
    </citation>
    <scope>NUCLEOTIDE SEQUENCE [LARGE SCALE GENOMIC DNA]</scope>
    <source>
        <strain evidence="19 20">DSM 25262</strain>
    </source>
</reference>
<dbReference type="InterPro" id="IPR010105">
    <property type="entry name" value="TonB_sidphr_rcpt"/>
</dbReference>
<dbReference type="InterPro" id="IPR010917">
    <property type="entry name" value="TonB_rcpt_CS"/>
</dbReference>
<feature type="domain" description="TonB-dependent receptor-like beta-barrel" evidence="17">
    <location>
        <begin position="303"/>
        <end position="785"/>
    </location>
</feature>
<dbReference type="SUPFAM" id="SSF49452">
    <property type="entry name" value="Starch-binding domain-like"/>
    <property type="match status" value="1"/>
</dbReference>